<gene>
    <name evidence="2" type="ordered locus">Mnod_3790</name>
</gene>
<dbReference type="SMART" id="SM00858">
    <property type="entry name" value="SAF"/>
    <property type="match status" value="1"/>
</dbReference>
<dbReference type="Proteomes" id="UP000008207">
    <property type="component" value="Chromosome"/>
</dbReference>
<sequence>MLRLCLLIVALGAGIAAAWLAVSLRDQPVAAVVPAPVQPATQDVLVVSTELAQGERLTKENMRWQPWPESALNSAYVTRSARPAALDEFAGSTLRSRMAPGEPVQDGKLAGLNAGFLATVLPSGKRAVAVRISAENTAGGFILPSDRVDVIHTFAPQAQGEGAREHRSRTILKNVPVLAIDQTVDEAQKADKGKGKSVVIGKTATLELDSRQAEILAAAEAAGTLSLSLRSAADSNEVPTAATEERIQTVRVIRGGRSEVVKIQ</sequence>
<evidence type="ECO:0000259" key="1">
    <source>
        <dbReference type="SMART" id="SM00858"/>
    </source>
</evidence>
<dbReference type="KEGG" id="mno:Mnod_3790"/>
<dbReference type="Pfam" id="PF16976">
    <property type="entry name" value="RcpC"/>
    <property type="match status" value="1"/>
</dbReference>
<dbReference type="NCBIfam" id="TIGR03177">
    <property type="entry name" value="pilus_cpaB"/>
    <property type="match status" value="1"/>
</dbReference>
<dbReference type="InterPro" id="IPR017592">
    <property type="entry name" value="Pilus_assmbl_Flp-typ_CpaB"/>
</dbReference>
<dbReference type="EMBL" id="CP001349">
    <property type="protein sequence ID" value="ACL58694.1"/>
    <property type="molecule type" value="Genomic_DNA"/>
</dbReference>
<protein>
    <submittedName>
        <fullName evidence="2">Flp pilus assembly protein CpaB</fullName>
    </submittedName>
</protein>
<proteinExistence type="predicted"/>
<dbReference type="InterPro" id="IPR013974">
    <property type="entry name" value="SAF"/>
</dbReference>
<dbReference type="AlphaFoldDB" id="B8IRF4"/>
<name>B8IRF4_METNO</name>
<dbReference type="Pfam" id="PF08666">
    <property type="entry name" value="SAF"/>
    <property type="match status" value="1"/>
</dbReference>
<organism evidence="2 3">
    <name type="scientific">Methylobacterium nodulans (strain LMG 21967 / CNCM I-2342 / ORS 2060)</name>
    <dbReference type="NCBI Taxonomy" id="460265"/>
    <lineage>
        <taxon>Bacteria</taxon>
        <taxon>Pseudomonadati</taxon>
        <taxon>Pseudomonadota</taxon>
        <taxon>Alphaproteobacteria</taxon>
        <taxon>Hyphomicrobiales</taxon>
        <taxon>Methylobacteriaceae</taxon>
        <taxon>Methylobacterium</taxon>
    </lineage>
</organism>
<dbReference type="OrthoDB" id="163768at2"/>
<dbReference type="HOGENOM" id="CLU_057068_1_1_5"/>
<keyword evidence="3" id="KW-1185">Reference proteome</keyword>
<dbReference type="InterPro" id="IPR031571">
    <property type="entry name" value="RcpC_dom"/>
</dbReference>
<evidence type="ECO:0000313" key="2">
    <source>
        <dbReference type="EMBL" id="ACL58694.1"/>
    </source>
</evidence>
<reference evidence="2 3" key="1">
    <citation type="submission" date="2009-01" db="EMBL/GenBank/DDBJ databases">
        <title>Complete sequence of chromosome of Methylobacterium nodulans ORS 2060.</title>
        <authorList>
            <consortium name="US DOE Joint Genome Institute"/>
            <person name="Lucas S."/>
            <person name="Copeland A."/>
            <person name="Lapidus A."/>
            <person name="Glavina del Rio T."/>
            <person name="Dalin E."/>
            <person name="Tice H."/>
            <person name="Bruce D."/>
            <person name="Goodwin L."/>
            <person name="Pitluck S."/>
            <person name="Sims D."/>
            <person name="Brettin T."/>
            <person name="Detter J.C."/>
            <person name="Han C."/>
            <person name="Larimer F."/>
            <person name="Land M."/>
            <person name="Hauser L."/>
            <person name="Kyrpides N."/>
            <person name="Ivanova N."/>
            <person name="Marx C.J."/>
            <person name="Richardson P."/>
        </authorList>
    </citation>
    <scope>NUCLEOTIDE SEQUENCE [LARGE SCALE GENOMIC DNA]</scope>
    <source>
        <strain evidence="3">LMG 21967 / CNCM I-2342 / ORS 2060</strain>
    </source>
</reference>
<dbReference type="eggNOG" id="COG3745">
    <property type="taxonomic scope" value="Bacteria"/>
</dbReference>
<dbReference type="RefSeq" id="WP_015930350.1">
    <property type="nucleotide sequence ID" value="NC_011894.1"/>
</dbReference>
<feature type="domain" description="SAF" evidence="1">
    <location>
        <begin position="42"/>
        <end position="110"/>
    </location>
</feature>
<evidence type="ECO:0000313" key="3">
    <source>
        <dbReference type="Proteomes" id="UP000008207"/>
    </source>
</evidence>
<accession>B8IRF4</accession>
<dbReference type="CDD" id="cd11614">
    <property type="entry name" value="SAF_CpaB_FlgA_like"/>
    <property type="match status" value="1"/>
</dbReference>
<dbReference type="STRING" id="460265.Mnod_3790"/>